<dbReference type="FunFam" id="4.10.400.10:FF:000113">
    <property type="entry name" value="Low-density lipoprotein receptor-related protein 8"/>
    <property type="match status" value="1"/>
</dbReference>
<feature type="disulfide bond" evidence="14">
    <location>
        <begin position="27"/>
        <end position="39"/>
    </location>
</feature>
<dbReference type="GO" id="GO:0006897">
    <property type="term" value="P:endocytosis"/>
    <property type="evidence" value="ECO:0007669"/>
    <property type="project" value="UniProtKB-KW"/>
</dbReference>
<keyword evidence="5" id="KW-0245">EGF-like domain</keyword>
<protein>
    <submittedName>
        <fullName evidence="16">Uncharacterized protein</fullName>
    </submittedName>
</protein>
<accession>A0A0B7BZD5</accession>
<feature type="disulfide bond" evidence="14">
    <location>
        <begin position="73"/>
        <end position="91"/>
    </location>
</feature>
<proteinExistence type="predicted"/>
<keyword evidence="6" id="KW-0254">Endocytosis</keyword>
<dbReference type="FunFam" id="4.10.400.10:FF:000030">
    <property type="entry name" value="Sortilin related receptor 1"/>
    <property type="match status" value="1"/>
</dbReference>
<evidence type="ECO:0000256" key="6">
    <source>
        <dbReference type="ARBA" id="ARBA00022583"/>
    </source>
</evidence>
<evidence type="ECO:0000256" key="9">
    <source>
        <dbReference type="ARBA" id="ARBA00022989"/>
    </source>
</evidence>
<comment type="subcellular location">
    <subcellularLocation>
        <location evidence="1">Cell membrane</location>
        <topology evidence="1">Single-pass type I membrane protein</topology>
    </subcellularLocation>
    <subcellularLocation>
        <location evidence="2">Secreted</location>
    </subcellularLocation>
</comment>
<evidence type="ECO:0000256" key="5">
    <source>
        <dbReference type="ARBA" id="ARBA00022536"/>
    </source>
</evidence>
<keyword evidence="7" id="KW-0812">Transmembrane</keyword>
<keyword evidence="4" id="KW-0964">Secreted</keyword>
<feature type="disulfide bond" evidence="14">
    <location>
        <begin position="34"/>
        <end position="52"/>
    </location>
</feature>
<dbReference type="CDD" id="cd00112">
    <property type="entry name" value="LDLa"/>
    <property type="match status" value="2"/>
</dbReference>
<name>A0A0B7BZD5_9EUPU</name>
<evidence type="ECO:0000256" key="10">
    <source>
        <dbReference type="ARBA" id="ARBA00023136"/>
    </source>
</evidence>
<evidence type="ECO:0000256" key="14">
    <source>
        <dbReference type="PROSITE-ProRule" id="PRU00124"/>
    </source>
</evidence>
<dbReference type="PANTHER" id="PTHR24270">
    <property type="entry name" value="LOW-DENSITY LIPOPROTEIN RECEPTOR-RELATED"/>
    <property type="match status" value="1"/>
</dbReference>
<keyword evidence="15" id="KW-0732">Signal</keyword>
<feature type="non-terminal residue" evidence="16">
    <location>
        <position position="116"/>
    </location>
</feature>
<reference evidence="16" key="1">
    <citation type="submission" date="2014-12" db="EMBL/GenBank/DDBJ databases">
        <title>Insight into the proteome of Arion vulgaris.</title>
        <authorList>
            <person name="Aradska J."/>
            <person name="Bulat T."/>
            <person name="Smidak R."/>
            <person name="Sarate P."/>
            <person name="Gangsoo J."/>
            <person name="Sialana F."/>
            <person name="Bilban M."/>
            <person name="Lubec G."/>
        </authorList>
    </citation>
    <scope>NUCLEOTIDE SEQUENCE</scope>
    <source>
        <tissue evidence="16">Skin</tissue>
    </source>
</reference>
<keyword evidence="12" id="KW-0675">Receptor</keyword>
<dbReference type="GO" id="GO:0005886">
    <property type="term" value="C:plasma membrane"/>
    <property type="evidence" value="ECO:0007669"/>
    <property type="project" value="UniProtKB-SubCell"/>
</dbReference>
<dbReference type="EMBL" id="HACG01050881">
    <property type="protein sequence ID" value="CEK97746.1"/>
    <property type="molecule type" value="Transcribed_RNA"/>
</dbReference>
<dbReference type="PANTHER" id="PTHR24270:SF62">
    <property type="entry name" value="LOW-DENSITY LIPOPROTEIN RECEPTOR-RELATED PROTEIN 2"/>
    <property type="match status" value="1"/>
</dbReference>
<evidence type="ECO:0000256" key="1">
    <source>
        <dbReference type="ARBA" id="ARBA00004251"/>
    </source>
</evidence>
<dbReference type="AlphaFoldDB" id="A0A0B7BZD5"/>
<feature type="signal peptide" evidence="15">
    <location>
        <begin position="1"/>
        <end position="22"/>
    </location>
</feature>
<evidence type="ECO:0000256" key="7">
    <source>
        <dbReference type="ARBA" id="ARBA00022692"/>
    </source>
</evidence>
<keyword evidence="10" id="KW-0472">Membrane</keyword>
<evidence type="ECO:0000256" key="13">
    <source>
        <dbReference type="ARBA" id="ARBA00023180"/>
    </source>
</evidence>
<dbReference type="SUPFAM" id="SSF57424">
    <property type="entry name" value="LDL receptor-like module"/>
    <property type="match status" value="2"/>
</dbReference>
<organism evidence="16">
    <name type="scientific">Arion vulgaris</name>
    <dbReference type="NCBI Taxonomy" id="1028688"/>
    <lineage>
        <taxon>Eukaryota</taxon>
        <taxon>Metazoa</taxon>
        <taxon>Spiralia</taxon>
        <taxon>Lophotrochozoa</taxon>
        <taxon>Mollusca</taxon>
        <taxon>Gastropoda</taxon>
        <taxon>Heterobranchia</taxon>
        <taxon>Euthyneura</taxon>
        <taxon>Panpulmonata</taxon>
        <taxon>Eupulmonata</taxon>
        <taxon>Stylommatophora</taxon>
        <taxon>Helicina</taxon>
        <taxon>Arionoidea</taxon>
        <taxon>Arionidae</taxon>
        <taxon>Arion</taxon>
    </lineage>
</organism>
<keyword evidence="9" id="KW-1133">Transmembrane helix</keyword>
<dbReference type="InterPro" id="IPR002172">
    <property type="entry name" value="LDrepeatLR_classA_rpt"/>
</dbReference>
<evidence type="ECO:0000256" key="3">
    <source>
        <dbReference type="ARBA" id="ARBA00022475"/>
    </source>
</evidence>
<dbReference type="PROSITE" id="PS50068">
    <property type="entry name" value="LDLRA_2"/>
    <property type="match status" value="2"/>
</dbReference>
<keyword evidence="8" id="KW-0677">Repeat</keyword>
<keyword evidence="3" id="KW-1003">Cell membrane</keyword>
<feature type="disulfide bond" evidence="14">
    <location>
        <begin position="66"/>
        <end position="78"/>
    </location>
</feature>
<dbReference type="InterPro" id="IPR050685">
    <property type="entry name" value="LDLR"/>
</dbReference>
<sequence>MNWIYLVSVLCVVYVRVHTTSSSSIYCDATEFQCKHGNCINMAWKCDGDVDCTDGSDEEECSSTTCSEGHFRCDNGKCIPERWLCDESPECSDNSDEKPEVCRQKKENQTCSGYQY</sequence>
<feature type="chain" id="PRO_5002124919" evidence="15">
    <location>
        <begin position="23"/>
        <end position="116"/>
    </location>
</feature>
<dbReference type="Pfam" id="PF00057">
    <property type="entry name" value="Ldl_recept_a"/>
    <property type="match status" value="2"/>
</dbReference>
<comment type="caution">
    <text evidence="14">Lacks conserved residue(s) required for the propagation of feature annotation.</text>
</comment>
<dbReference type="SMART" id="SM00192">
    <property type="entry name" value="LDLa"/>
    <property type="match status" value="2"/>
</dbReference>
<evidence type="ECO:0000313" key="16">
    <source>
        <dbReference type="EMBL" id="CEK97746.1"/>
    </source>
</evidence>
<evidence type="ECO:0000256" key="4">
    <source>
        <dbReference type="ARBA" id="ARBA00022525"/>
    </source>
</evidence>
<keyword evidence="11 14" id="KW-1015">Disulfide bond</keyword>
<evidence type="ECO:0000256" key="12">
    <source>
        <dbReference type="ARBA" id="ARBA00023170"/>
    </source>
</evidence>
<dbReference type="InterPro" id="IPR023415">
    <property type="entry name" value="LDLR_class-A_CS"/>
</dbReference>
<evidence type="ECO:0000256" key="11">
    <source>
        <dbReference type="ARBA" id="ARBA00023157"/>
    </source>
</evidence>
<dbReference type="InterPro" id="IPR036055">
    <property type="entry name" value="LDL_receptor-like_sf"/>
</dbReference>
<dbReference type="PRINTS" id="PR00261">
    <property type="entry name" value="LDLRECEPTOR"/>
</dbReference>
<feature type="disulfide bond" evidence="14">
    <location>
        <begin position="46"/>
        <end position="61"/>
    </location>
</feature>
<dbReference type="GO" id="GO:0005576">
    <property type="term" value="C:extracellular region"/>
    <property type="evidence" value="ECO:0007669"/>
    <property type="project" value="UniProtKB-SubCell"/>
</dbReference>
<keyword evidence="13" id="KW-0325">Glycoprotein</keyword>
<gene>
    <name evidence="16" type="primary">ORF216773</name>
</gene>
<evidence type="ECO:0000256" key="2">
    <source>
        <dbReference type="ARBA" id="ARBA00004613"/>
    </source>
</evidence>
<evidence type="ECO:0000256" key="15">
    <source>
        <dbReference type="SAM" id="SignalP"/>
    </source>
</evidence>
<evidence type="ECO:0000256" key="8">
    <source>
        <dbReference type="ARBA" id="ARBA00022737"/>
    </source>
</evidence>
<dbReference type="Gene3D" id="4.10.400.10">
    <property type="entry name" value="Low-density Lipoprotein Receptor"/>
    <property type="match status" value="2"/>
</dbReference>
<dbReference type="PROSITE" id="PS01209">
    <property type="entry name" value="LDLRA_1"/>
    <property type="match status" value="2"/>
</dbReference>